<feature type="region of interest" description="Disordered" evidence="1">
    <location>
        <begin position="218"/>
        <end position="265"/>
    </location>
</feature>
<feature type="chain" id="PRO_5014749654" evidence="2">
    <location>
        <begin position="20"/>
        <end position="265"/>
    </location>
</feature>
<dbReference type="OrthoDB" id="2502618at2759"/>
<evidence type="ECO:0000256" key="2">
    <source>
        <dbReference type="SAM" id="SignalP"/>
    </source>
</evidence>
<reference evidence="3 4" key="1">
    <citation type="submission" date="2017-11" db="EMBL/GenBank/DDBJ databases">
        <title>De novo assembly and phasing of dikaryotic genomes from two isolates of Puccinia coronata f. sp. avenae, the causal agent of oat crown rust.</title>
        <authorList>
            <person name="Miller M.E."/>
            <person name="Zhang Y."/>
            <person name="Omidvar V."/>
            <person name="Sperschneider J."/>
            <person name="Schwessinger B."/>
            <person name="Raley C."/>
            <person name="Palmer J.M."/>
            <person name="Garnica D."/>
            <person name="Upadhyaya N."/>
            <person name="Rathjen J."/>
            <person name="Taylor J.M."/>
            <person name="Park R.F."/>
            <person name="Dodds P.N."/>
            <person name="Hirsch C.D."/>
            <person name="Kianian S.F."/>
            <person name="Figueroa M."/>
        </authorList>
    </citation>
    <scope>NUCLEOTIDE SEQUENCE [LARGE SCALE GENOMIC DNA]</scope>
    <source>
        <strain evidence="3">12NC29</strain>
    </source>
</reference>
<feature type="compositionally biased region" description="Basic and acidic residues" evidence="1">
    <location>
        <begin position="223"/>
        <end position="235"/>
    </location>
</feature>
<feature type="compositionally biased region" description="Polar residues" evidence="1">
    <location>
        <begin position="251"/>
        <end position="265"/>
    </location>
</feature>
<proteinExistence type="predicted"/>
<feature type="signal peptide" evidence="2">
    <location>
        <begin position="1"/>
        <end position="19"/>
    </location>
</feature>
<evidence type="ECO:0000313" key="3">
    <source>
        <dbReference type="EMBL" id="PLW40683.1"/>
    </source>
</evidence>
<organism evidence="3 4">
    <name type="scientific">Puccinia coronata f. sp. avenae</name>
    <dbReference type="NCBI Taxonomy" id="200324"/>
    <lineage>
        <taxon>Eukaryota</taxon>
        <taxon>Fungi</taxon>
        <taxon>Dikarya</taxon>
        <taxon>Basidiomycota</taxon>
        <taxon>Pucciniomycotina</taxon>
        <taxon>Pucciniomycetes</taxon>
        <taxon>Pucciniales</taxon>
        <taxon>Pucciniaceae</taxon>
        <taxon>Puccinia</taxon>
    </lineage>
</organism>
<dbReference type="AlphaFoldDB" id="A0A2N5USF7"/>
<protein>
    <submittedName>
        <fullName evidence="3">Uncharacterized protein</fullName>
    </submittedName>
</protein>
<gene>
    <name evidence="3" type="ORF">PCANC_14462</name>
</gene>
<dbReference type="Proteomes" id="UP000235388">
    <property type="component" value="Unassembled WGS sequence"/>
</dbReference>
<feature type="region of interest" description="Disordered" evidence="1">
    <location>
        <begin position="18"/>
        <end position="103"/>
    </location>
</feature>
<comment type="caution">
    <text evidence="3">The sequence shown here is derived from an EMBL/GenBank/DDBJ whole genome shotgun (WGS) entry which is preliminary data.</text>
</comment>
<evidence type="ECO:0000313" key="4">
    <source>
        <dbReference type="Proteomes" id="UP000235388"/>
    </source>
</evidence>
<feature type="compositionally biased region" description="Low complexity" evidence="1">
    <location>
        <begin position="74"/>
        <end position="87"/>
    </location>
</feature>
<keyword evidence="2" id="KW-0732">Signal</keyword>
<name>A0A2N5USF7_9BASI</name>
<dbReference type="EMBL" id="PGCJ01000178">
    <property type="protein sequence ID" value="PLW40683.1"/>
    <property type="molecule type" value="Genomic_DNA"/>
</dbReference>
<feature type="compositionally biased region" description="Acidic residues" evidence="1">
    <location>
        <begin position="61"/>
        <end position="73"/>
    </location>
</feature>
<sequence>MRFALVAGALVLSATVAEGRSVVPSPSKRTAEKMEFSTPSRTPSKRARHEDDGGDWNPVTESEDVSAGPDDDTTAAASTFQTQTPTARNTMRAKKAHKQHEMDSTYRTALPDFLDATAAPVTETLTEPTMRQAMQYEIIPVTPSNSSSSDSPSAAESRAYIIKPVAPVPAVDPVAATKPTVDGTISNSDLAGMVDHLKTKEDFKPAMALLRAIENYRQAVSDESSHSDAPKDSHSSSKPNNSSSSDPFSSANGNATLADTGSSDQ</sequence>
<accession>A0A2N5USF7</accession>
<evidence type="ECO:0000256" key="1">
    <source>
        <dbReference type="SAM" id="MobiDB-lite"/>
    </source>
</evidence>
<keyword evidence="4" id="KW-1185">Reference proteome</keyword>
<feature type="compositionally biased region" description="Low complexity" evidence="1">
    <location>
        <begin position="236"/>
        <end position="250"/>
    </location>
</feature>